<reference evidence="1" key="2">
    <citation type="submission" date="2020-09" db="EMBL/GenBank/DDBJ databases">
        <authorList>
            <person name="Sun Q."/>
            <person name="Kim S."/>
        </authorList>
    </citation>
    <scope>NUCLEOTIDE SEQUENCE</scope>
    <source>
        <strain evidence="1">KCTC 42651</strain>
    </source>
</reference>
<name>A0A918XNR2_9PROT</name>
<sequence length="118" mass="13041">MVVELVGEPVRYRVRLYGTAIAALRGDDLTGRYLDEPGALPPGLWPQFKATYDEATTAREPVARDVTYRRLSDQTREWQHCRVILPFARGDGTDVAILMVAIIPAGETDGRPEAEAGN</sequence>
<evidence type="ECO:0008006" key="3">
    <source>
        <dbReference type="Google" id="ProtNLM"/>
    </source>
</evidence>
<proteinExistence type="predicted"/>
<dbReference type="Proteomes" id="UP000630353">
    <property type="component" value="Unassembled WGS sequence"/>
</dbReference>
<organism evidence="1 2">
    <name type="scientific">Thalassobaculum fulvum</name>
    <dbReference type="NCBI Taxonomy" id="1633335"/>
    <lineage>
        <taxon>Bacteria</taxon>
        <taxon>Pseudomonadati</taxon>
        <taxon>Pseudomonadota</taxon>
        <taxon>Alphaproteobacteria</taxon>
        <taxon>Rhodospirillales</taxon>
        <taxon>Thalassobaculaceae</taxon>
        <taxon>Thalassobaculum</taxon>
    </lineage>
</organism>
<dbReference type="EMBL" id="BMZS01000002">
    <property type="protein sequence ID" value="GHD42797.1"/>
    <property type="molecule type" value="Genomic_DNA"/>
</dbReference>
<evidence type="ECO:0000313" key="1">
    <source>
        <dbReference type="EMBL" id="GHD42797.1"/>
    </source>
</evidence>
<comment type="caution">
    <text evidence="1">The sequence shown here is derived from an EMBL/GenBank/DDBJ whole genome shotgun (WGS) entry which is preliminary data.</text>
</comment>
<dbReference type="AlphaFoldDB" id="A0A918XNR2"/>
<protein>
    <recommendedName>
        <fullName evidence="3">PAS domain-containing protein</fullName>
    </recommendedName>
</protein>
<reference evidence="1" key="1">
    <citation type="journal article" date="2014" name="Int. J. Syst. Evol. Microbiol.">
        <title>Complete genome sequence of Corynebacterium casei LMG S-19264T (=DSM 44701T), isolated from a smear-ripened cheese.</title>
        <authorList>
            <consortium name="US DOE Joint Genome Institute (JGI-PGF)"/>
            <person name="Walter F."/>
            <person name="Albersmeier A."/>
            <person name="Kalinowski J."/>
            <person name="Ruckert C."/>
        </authorList>
    </citation>
    <scope>NUCLEOTIDE SEQUENCE</scope>
    <source>
        <strain evidence="1">KCTC 42651</strain>
    </source>
</reference>
<gene>
    <name evidence="1" type="ORF">GCM10017083_08200</name>
</gene>
<keyword evidence="2" id="KW-1185">Reference proteome</keyword>
<evidence type="ECO:0000313" key="2">
    <source>
        <dbReference type="Proteomes" id="UP000630353"/>
    </source>
</evidence>
<accession>A0A918XNR2</accession>